<organism evidence="2">
    <name type="scientific">hydrothermal vent metagenome</name>
    <dbReference type="NCBI Taxonomy" id="652676"/>
    <lineage>
        <taxon>unclassified sequences</taxon>
        <taxon>metagenomes</taxon>
        <taxon>ecological metagenomes</taxon>
    </lineage>
</organism>
<evidence type="ECO:0008006" key="3">
    <source>
        <dbReference type="Google" id="ProtNLM"/>
    </source>
</evidence>
<dbReference type="InterPro" id="IPR023296">
    <property type="entry name" value="Glyco_hydro_beta-prop_sf"/>
</dbReference>
<dbReference type="PANTHER" id="PTHR35279:SF1">
    <property type="entry name" value="ARABINANASE_LEVANSUCRASE_INVERTASE"/>
    <property type="match status" value="1"/>
</dbReference>
<dbReference type="PANTHER" id="PTHR35279">
    <property type="match status" value="1"/>
</dbReference>
<gene>
    <name evidence="2" type="ORF">MNBD_BACTEROID01-542</name>
</gene>
<reference evidence="2" key="1">
    <citation type="submission" date="2018-06" db="EMBL/GenBank/DDBJ databases">
        <authorList>
            <person name="Zhirakovskaya E."/>
        </authorList>
    </citation>
    <scope>NUCLEOTIDE SEQUENCE</scope>
</reference>
<evidence type="ECO:0000256" key="1">
    <source>
        <dbReference type="SAM" id="Phobius"/>
    </source>
</evidence>
<keyword evidence="1" id="KW-1133">Transmembrane helix</keyword>
<accession>A0A3B0U066</accession>
<feature type="transmembrane region" description="Helical" evidence="1">
    <location>
        <begin position="20"/>
        <end position="39"/>
    </location>
</feature>
<dbReference type="EMBL" id="UOEP01000009">
    <property type="protein sequence ID" value="VAW12766.1"/>
    <property type="molecule type" value="Genomic_DNA"/>
</dbReference>
<sequence length="335" mass="38040">MGKGNEEAGLYGQALIKKYITMKTFMYLAVTLLCINLLGCQNKKKNSTKNESKFAKEMVEFTPYEGNPLFSGTDTGTWDKKIRERGYILFEDGIYKMWYTGYKGEDSDPKYLGYATSKDGVNWERYSAQPVFSGKWTEDMFVIKNQGTYYMYAEGENDIAHLLTSEDGVNWQEQGDLIILTVGGDTIPGPYGTPTVWIEDGKWYLFYERDDEAIWLAVSDDHITWVNVQDKPVIDKGPKEYDAGAVAANQVVKFKGKYYIFYHASSNPDWSNPDAEALWSSNVAMSTDLINWVKYPGNPIVKGDSSSPILVFDGEKYRLYTMHGKVCMYLPKHGG</sequence>
<evidence type="ECO:0000313" key="2">
    <source>
        <dbReference type="EMBL" id="VAW12766.1"/>
    </source>
</evidence>
<keyword evidence="1" id="KW-0812">Transmembrane</keyword>
<dbReference type="Gene3D" id="2.115.10.20">
    <property type="entry name" value="Glycosyl hydrolase domain, family 43"/>
    <property type="match status" value="2"/>
</dbReference>
<dbReference type="SUPFAM" id="SSF75005">
    <property type="entry name" value="Arabinanase/levansucrase/invertase"/>
    <property type="match status" value="2"/>
</dbReference>
<proteinExistence type="predicted"/>
<dbReference type="AlphaFoldDB" id="A0A3B0U066"/>
<protein>
    <recommendedName>
        <fullName evidence="3">Glycosylase</fullName>
    </recommendedName>
</protein>
<name>A0A3B0U066_9ZZZZ</name>
<keyword evidence="1" id="KW-0472">Membrane</keyword>